<name>A0A3B6SLI8_WHEAT</name>
<dbReference type="OrthoDB" id="10465175at2759"/>
<protein>
    <submittedName>
        <fullName evidence="2">Uncharacterized protein</fullName>
    </submittedName>
</protein>
<dbReference type="Gramene" id="TraesCS7B03G0915400.1">
    <property type="protein sequence ID" value="TraesCS7B03G0915400.1.CDS1"/>
    <property type="gene ID" value="TraesCS7B03G0915400"/>
</dbReference>
<dbReference type="AlphaFoldDB" id="A0A3B6SLI8"/>
<dbReference type="SMR" id="A0A3B6SLI8"/>
<proteinExistence type="predicted"/>
<dbReference type="GO" id="GO:0005524">
    <property type="term" value="F:ATP binding"/>
    <property type="evidence" value="ECO:0007669"/>
    <property type="project" value="InterPro"/>
</dbReference>
<dbReference type="Gramene" id="TraesCS7B02G341300.1">
    <property type="protein sequence ID" value="TraesCS7B02G341300.1.cds1"/>
    <property type="gene ID" value="TraesCS7B02G341300"/>
</dbReference>
<reference evidence="2" key="1">
    <citation type="submission" date="2018-08" db="EMBL/GenBank/DDBJ databases">
        <authorList>
            <person name="Rossello M."/>
        </authorList>
    </citation>
    <scope>NUCLEOTIDE SEQUENCE [LARGE SCALE GENOMIC DNA]</scope>
    <source>
        <strain evidence="2">cv. Chinese Spring</strain>
    </source>
</reference>
<reference evidence="2" key="2">
    <citation type="submission" date="2018-10" db="UniProtKB">
        <authorList>
            <consortium name="EnsemblPlants"/>
        </authorList>
    </citation>
    <scope>IDENTIFICATION</scope>
</reference>
<dbReference type="STRING" id="4565.A0A3B6SLI8"/>
<dbReference type="Gene3D" id="3.30.1490.80">
    <property type="match status" value="1"/>
</dbReference>
<dbReference type="GO" id="GO:0004363">
    <property type="term" value="F:glutathione synthase activity"/>
    <property type="evidence" value="ECO:0007669"/>
    <property type="project" value="InterPro"/>
</dbReference>
<dbReference type="InterPro" id="IPR014049">
    <property type="entry name" value="Glutathione_synthase_N_euk"/>
</dbReference>
<evidence type="ECO:0000313" key="3">
    <source>
        <dbReference type="Proteomes" id="UP000019116"/>
    </source>
</evidence>
<sequence>MAAANALTGASVSRGGGASMSGSATALCPRSVVAAAPTSRTSSLRPVPCGVVGTAAPVVATAEGDDGRWFRQLAVPQGLVDDLVEEALVWCSQHGLVVGDKNHPVT</sequence>
<feature type="region of interest" description="Disordered" evidence="1">
    <location>
        <begin position="1"/>
        <end position="24"/>
    </location>
</feature>
<evidence type="ECO:0000256" key="1">
    <source>
        <dbReference type="SAM" id="MobiDB-lite"/>
    </source>
</evidence>
<accession>A0A3B6SLI8</accession>
<keyword evidence="3" id="KW-1185">Reference proteome</keyword>
<evidence type="ECO:0000313" key="2">
    <source>
        <dbReference type="EnsemblPlants" id="TraesCS7B02G341300.1.cds1"/>
    </source>
</evidence>
<dbReference type="EnsemblPlants" id="TraesCS7B02G341300.1">
    <property type="protein sequence ID" value="TraesCS7B02G341300.1.cds1"/>
    <property type="gene ID" value="TraesCS7B02G341300"/>
</dbReference>
<organism evidence="2">
    <name type="scientific">Triticum aestivum</name>
    <name type="common">Wheat</name>
    <dbReference type="NCBI Taxonomy" id="4565"/>
    <lineage>
        <taxon>Eukaryota</taxon>
        <taxon>Viridiplantae</taxon>
        <taxon>Streptophyta</taxon>
        <taxon>Embryophyta</taxon>
        <taxon>Tracheophyta</taxon>
        <taxon>Spermatophyta</taxon>
        <taxon>Magnoliopsida</taxon>
        <taxon>Liliopsida</taxon>
        <taxon>Poales</taxon>
        <taxon>Poaceae</taxon>
        <taxon>BOP clade</taxon>
        <taxon>Pooideae</taxon>
        <taxon>Triticodae</taxon>
        <taxon>Triticeae</taxon>
        <taxon>Triticinae</taxon>
        <taxon>Triticum</taxon>
    </lineage>
</organism>
<dbReference type="Proteomes" id="UP000019116">
    <property type="component" value="Chromosome 7B"/>
</dbReference>